<accession>A0AAD8E750</accession>
<comment type="caution">
    <text evidence="1">The sequence shown here is derived from an EMBL/GenBank/DDBJ whole genome shotgun (WGS) entry which is preliminary data.</text>
</comment>
<evidence type="ECO:0000313" key="1">
    <source>
        <dbReference type="EMBL" id="KAJ9579745.1"/>
    </source>
</evidence>
<gene>
    <name evidence="1" type="ORF">L9F63_004582</name>
</gene>
<proteinExistence type="predicted"/>
<keyword evidence="2" id="KW-1185">Reference proteome</keyword>
<reference evidence="1" key="2">
    <citation type="submission" date="2023-05" db="EMBL/GenBank/DDBJ databases">
        <authorList>
            <person name="Fouks B."/>
        </authorList>
    </citation>
    <scope>NUCLEOTIDE SEQUENCE</scope>
    <source>
        <strain evidence="1">Stay&amp;Tobe</strain>
        <tissue evidence="1">Testes</tissue>
    </source>
</reference>
<feature type="non-terminal residue" evidence="1">
    <location>
        <position position="1"/>
    </location>
</feature>
<feature type="non-terminal residue" evidence="1">
    <location>
        <position position="62"/>
    </location>
</feature>
<sequence length="62" mass="7209">DMLGKNGKLVQTIRLIFLYARDLGPSSEIRRRCHSGVKMTHCNHHSKENTAFVEPDEEEEHF</sequence>
<protein>
    <submittedName>
        <fullName evidence="1">Uncharacterized protein</fullName>
    </submittedName>
</protein>
<organism evidence="1 2">
    <name type="scientific">Diploptera punctata</name>
    <name type="common">Pacific beetle cockroach</name>
    <dbReference type="NCBI Taxonomy" id="6984"/>
    <lineage>
        <taxon>Eukaryota</taxon>
        <taxon>Metazoa</taxon>
        <taxon>Ecdysozoa</taxon>
        <taxon>Arthropoda</taxon>
        <taxon>Hexapoda</taxon>
        <taxon>Insecta</taxon>
        <taxon>Pterygota</taxon>
        <taxon>Neoptera</taxon>
        <taxon>Polyneoptera</taxon>
        <taxon>Dictyoptera</taxon>
        <taxon>Blattodea</taxon>
        <taxon>Blaberoidea</taxon>
        <taxon>Blaberidae</taxon>
        <taxon>Diplopterinae</taxon>
        <taxon>Diploptera</taxon>
    </lineage>
</organism>
<evidence type="ECO:0000313" key="2">
    <source>
        <dbReference type="Proteomes" id="UP001233999"/>
    </source>
</evidence>
<dbReference type="AlphaFoldDB" id="A0AAD8E750"/>
<name>A0AAD8E750_DIPPU</name>
<dbReference type="Proteomes" id="UP001233999">
    <property type="component" value="Unassembled WGS sequence"/>
</dbReference>
<reference evidence="1" key="1">
    <citation type="journal article" date="2023" name="IScience">
        <title>Live-bearing cockroach genome reveals convergent evolutionary mechanisms linked to viviparity in insects and beyond.</title>
        <authorList>
            <person name="Fouks B."/>
            <person name="Harrison M.C."/>
            <person name="Mikhailova A.A."/>
            <person name="Marchal E."/>
            <person name="English S."/>
            <person name="Carruthers M."/>
            <person name="Jennings E.C."/>
            <person name="Chiamaka E.L."/>
            <person name="Frigard R.A."/>
            <person name="Pippel M."/>
            <person name="Attardo G.M."/>
            <person name="Benoit J.B."/>
            <person name="Bornberg-Bauer E."/>
            <person name="Tobe S.S."/>
        </authorList>
    </citation>
    <scope>NUCLEOTIDE SEQUENCE</scope>
    <source>
        <strain evidence="1">Stay&amp;Tobe</strain>
    </source>
</reference>
<dbReference type="EMBL" id="JASPKZ010008378">
    <property type="protein sequence ID" value="KAJ9579745.1"/>
    <property type="molecule type" value="Genomic_DNA"/>
</dbReference>